<name>A0A238FFQ8_9BASI</name>
<evidence type="ECO:0000256" key="3">
    <source>
        <dbReference type="ARBA" id="ARBA00023163"/>
    </source>
</evidence>
<accession>A0A238FFQ8</accession>
<feature type="compositionally biased region" description="Basic and acidic residues" evidence="6">
    <location>
        <begin position="594"/>
        <end position="604"/>
    </location>
</feature>
<evidence type="ECO:0000313" key="9">
    <source>
        <dbReference type="Proteomes" id="UP000198372"/>
    </source>
</evidence>
<protein>
    <submittedName>
        <fullName evidence="8">BQ2448_4729 protein</fullName>
    </submittedName>
</protein>
<sequence>MLPSSSSPTGHHKRSASASASRDSNSFSNDASPSLALDSGRGRSRSRSMSSLSSLDSEPGEMEDAQFASASTRQTSAGDHHHHALQRARPSSAKSNGARHIFANGHGSSKKRAPSPSQFGFVSPKRRTTETITIDDSQDEIDELDDDDDDDDEDNEAGDADDEEIDDLDQLRDTTSINNAKSNTKVKAKGKLVAASSSKAKAKATADDGGKRVYCHQRSNRNKKHLVQDHQAHDSLKETMWRCSATKASAKGSQRVCNLSYCEKCLKSRYEPEASGMNALGARKNWSCPLCRGILCRKKQNLAPVGYLKSKKGQGVAGESEKPKKGKKAKADAKPRKESKHDAGQHPRSKKLGSSTNGKPAKGTPKAAKTKKPKAAKPGKTVRGPFSMDVDTDSSLSSLSSDEDDKSSSKTVGAAVVAPVAPVKRRNPPPRAPKFVRPPKRYPLSRSAIIPSNGLLMARLHLRSFILRFSGFAPVLTTESAKIRSVLGALADDRDGWVWSREGDFVQRFMLQALCELLDSEEENIATEEGSAKLLRRLAREAVGSQIEKDRAWDTLREIVEQENVWNDGGWGEEVAKWEDEREEADRVQFGGQRETRGRRGETSPDERLALMLALVELAYAAECVRKDFTDGVEAERAAMVIHNRSKFQHRHDCEDRRKAILADKPEKPKLQIDEMLTGKDEAKAKHDRELAEWAAKCADIDDRLKEEEKEWQKELNEIHRDVYLVTAENRLRFVPTGTDMHENEYWLLSPSMGSKFPTEADPASDDYPLSWSILVHGSPFSEVDPIAAAASDDKGKKIADPPPSPPPIPGTVASINGSRVDHKDSWFVVTDPEEMIQLVTHLEWQHKWAEYEVRLARHEKSDAGTRSLTPLGGEDEETVKNISDLVAELRIFADYVAAEKEDALNGNRKARKNKKRRF</sequence>
<feature type="compositionally biased region" description="Polar residues" evidence="6">
    <location>
        <begin position="68"/>
        <end position="77"/>
    </location>
</feature>
<feature type="region of interest" description="Disordered" evidence="6">
    <location>
        <begin position="1"/>
        <end position="189"/>
    </location>
</feature>
<keyword evidence="9" id="KW-1185">Reference proteome</keyword>
<evidence type="ECO:0000259" key="7">
    <source>
        <dbReference type="Pfam" id="PF10497"/>
    </source>
</evidence>
<proteinExistence type="predicted"/>
<keyword evidence="4" id="KW-0539">Nucleus</keyword>
<dbReference type="OrthoDB" id="298344at2759"/>
<feature type="region of interest" description="Disordered" evidence="6">
    <location>
        <begin position="582"/>
        <end position="604"/>
    </location>
</feature>
<feature type="compositionally biased region" description="Low complexity" evidence="6">
    <location>
        <begin position="47"/>
        <end position="57"/>
    </location>
</feature>
<feature type="region of interest" description="Disordered" evidence="6">
    <location>
        <begin position="791"/>
        <end position="816"/>
    </location>
</feature>
<feature type="compositionally biased region" description="Basic residues" evidence="6">
    <location>
        <begin position="368"/>
        <end position="377"/>
    </location>
</feature>
<feature type="compositionally biased region" description="Pro residues" evidence="6">
    <location>
        <begin position="801"/>
        <end position="810"/>
    </location>
</feature>
<keyword evidence="2" id="KW-0805">Transcription regulation</keyword>
<feature type="compositionally biased region" description="Low complexity" evidence="6">
    <location>
        <begin position="16"/>
        <end position="39"/>
    </location>
</feature>
<reference evidence="9" key="1">
    <citation type="submission" date="2016-09" db="EMBL/GenBank/DDBJ databases">
        <authorList>
            <person name="Jeantristanb JTB J.-T."/>
            <person name="Ricardo R."/>
        </authorList>
    </citation>
    <scope>NUCLEOTIDE SEQUENCE [LARGE SCALE GENOMIC DNA]</scope>
</reference>
<keyword evidence="3" id="KW-0804">Transcription</keyword>
<dbReference type="STRING" id="269621.A0A238FFQ8"/>
<organism evidence="8 9">
    <name type="scientific">Microbotryum intermedium</name>
    <dbReference type="NCBI Taxonomy" id="269621"/>
    <lineage>
        <taxon>Eukaryota</taxon>
        <taxon>Fungi</taxon>
        <taxon>Dikarya</taxon>
        <taxon>Basidiomycota</taxon>
        <taxon>Pucciniomycotina</taxon>
        <taxon>Microbotryomycetes</taxon>
        <taxon>Microbotryales</taxon>
        <taxon>Microbotryaceae</taxon>
        <taxon>Microbotryum</taxon>
    </lineage>
</organism>
<dbReference type="Proteomes" id="UP000198372">
    <property type="component" value="Unassembled WGS sequence"/>
</dbReference>
<evidence type="ECO:0000256" key="4">
    <source>
        <dbReference type="ARBA" id="ARBA00023242"/>
    </source>
</evidence>
<feature type="compositionally biased region" description="Basic and acidic residues" evidence="6">
    <location>
        <begin position="319"/>
        <end position="345"/>
    </location>
</feature>
<dbReference type="GO" id="GO:0005634">
    <property type="term" value="C:nucleus"/>
    <property type="evidence" value="ECO:0007669"/>
    <property type="project" value="UniProtKB-SubCell"/>
</dbReference>
<feature type="compositionally biased region" description="Low complexity" evidence="6">
    <location>
        <begin position="409"/>
        <end position="422"/>
    </location>
</feature>
<feature type="region of interest" description="Disordered" evidence="6">
    <location>
        <begin position="309"/>
        <end position="439"/>
    </location>
</feature>
<evidence type="ECO:0000313" key="8">
    <source>
        <dbReference type="EMBL" id="SCV72035.1"/>
    </source>
</evidence>
<dbReference type="AlphaFoldDB" id="A0A238FFQ8"/>
<gene>
    <name evidence="8" type="ORF">BQ2448_4729</name>
</gene>
<dbReference type="Pfam" id="PF10497">
    <property type="entry name" value="zf-4CXXC_R1"/>
    <property type="match status" value="1"/>
</dbReference>
<evidence type="ECO:0000256" key="6">
    <source>
        <dbReference type="SAM" id="MobiDB-lite"/>
    </source>
</evidence>
<feature type="compositionally biased region" description="Polar residues" evidence="6">
    <location>
        <begin position="173"/>
        <end position="183"/>
    </location>
</feature>
<feature type="domain" description="Zinc-finger" evidence="7">
    <location>
        <begin position="230"/>
        <end position="311"/>
    </location>
</feature>
<feature type="compositionally biased region" description="Acidic residues" evidence="6">
    <location>
        <begin position="136"/>
        <end position="168"/>
    </location>
</feature>
<feature type="compositionally biased region" description="Low complexity" evidence="6">
    <location>
        <begin position="358"/>
        <end position="367"/>
    </location>
</feature>
<keyword evidence="5" id="KW-0175">Coiled coil</keyword>
<evidence type="ECO:0000256" key="1">
    <source>
        <dbReference type="ARBA" id="ARBA00004123"/>
    </source>
</evidence>
<dbReference type="EMBL" id="FMSP01000008">
    <property type="protein sequence ID" value="SCV72035.1"/>
    <property type="molecule type" value="Genomic_DNA"/>
</dbReference>
<evidence type="ECO:0000256" key="2">
    <source>
        <dbReference type="ARBA" id="ARBA00023015"/>
    </source>
</evidence>
<feature type="coiled-coil region" evidence="5">
    <location>
        <begin position="691"/>
        <end position="722"/>
    </location>
</feature>
<evidence type="ECO:0000256" key="5">
    <source>
        <dbReference type="SAM" id="Coils"/>
    </source>
</evidence>
<dbReference type="InterPro" id="IPR018866">
    <property type="entry name" value="Znf-4CXXC_R1"/>
</dbReference>
<comment type="subcellular location">
    <subcellularLocation>
        <location evidence="1">Nucleus</location>
    </subcellularLocation>
</comment>